<dbReference type="AlphaFoldDB" id="A0A4Q7UQ51"/>
<dbReference type="InterPro" id="IPR012337">
    <property type="entry name" value="RNaseH-like_sf"/>
</dbReference>
<dbReference type="SUPFAM" id="SSF53098">
    <property type="entry name" value="Ribonuclease H-like"/>
    <property type="match status" value="1"/>
</dbReference>
<dbReference type="PROSITE" id="PS50994">
    <property type="entry name" value="INTEGRASE"/>
    <property type="match status" value="1"/>
</dbReference>
<dbReference type="Pfam" id="PF13333">
    <property type="entry name" value="rve_2"/>
    <property type="match status" value="1"/>
</dbReference>
<dbReference type="RefSeq" id="WP_165438220.1">
    <property type="nucleotide sequence ID" value="NZ_SHKL01000001.1"/>
</dbReference>
<dbReference type="InterPro" id="IPR050900">
    <property type="entry name" value="Transposase_IS3/IS150/IS904"/>
</dbReference>
<dbReference type="GO" id="GO:0003676">
    <property type="term" value="F:nucleic acid binding"/>
    <property type="evidence" value="ECO:0007669"/>
    <property type="project" value="InterPro"/>
</dbReference>
<proteinExistence type="predicted"/>
<dbReference type="EMBL" id="SHKL01000001">
    <property type="protein sequence ID" value="RZT83862.1"/>
    <property type="molecule type" value="Genomic_DNA"/>
</dbReference>
<dbReference type="InterPro" id="IPR025948">
    <property type="entry name" value="HTH-like_dom"/>
</dbReference>
<dbReference type="Pfam" id="PF00665">
    <property type="entry name" value="rve"/>
    <property type="match status" value="1"/>
</dbReference>
<name>A0A4Q7UQ51_PSEST</name>
<comment type="function">
    <text evidence="1">Involved in the transposition of the insertion sequence.</text>
</comment>
<reference evidence="3 4" key="1">
    <citation type="submission" date="2019-02" db="EMBL/GenBank/DDBJ databases">
        <title>Sequencing the genomes of 1000 actinobacteria strains.</title>
        <authorList>
            <person name="Klenk H.-P."/>
        </authorList>
    </citation>
    <scope>NUCLEOTIDE SEQUENCE [LARGE SCALE GENOMIC DNA]</scope>
    <source>
        <strain evidence="3 4">DSM 45779</strain>
    </source>
</reference>
<gene>
    <name evidence="3" type="ORF">EV383_0682</name>
</gene>
<protein>
    <submittedName>
        <fullName evidence="3">Transposase InsO family protein</fullName>
    </submittedName>
</protein>
<dbReference type="Proteomes" id="UP000291591">
    <property type="component" value="Unassembled WGS sequence"/>
</dbReference>
<keyword evidence="4" id="KW-1185">Reference proteome</keyword>
<dbReference type="InterPro" id="IPR001584">
    <property type="entry name" value="Integrase_cat-core"/>
</dbReference>
<dbReference type="InterPro" id="IPR036397">
    <property type="entry name" value="RNaseH_sf"/>
</dbReference>
<comment type="caution">
    <text evidence="3">The sequence shown here is derived from an EMBL/GenBank/DDBJ whole genome shotgun (WGS) entry which is preliminary data.</text>
</comment>
<dbReference type="InterPro" id="IPR048020">
    <property type="entry name" value="Transpos_IS3"/>
</dbReference>
<dbReference type="GO" id="GO:0015074">
    <property type="term" value="P:DNA integration"/>
    <property type="evidence" value="ECO:0007669"/>
    <property type="project" value="InterPro"/>
</dbReference>
<sequence>MTRETIYGFIAAEKTTYPVRLLCRVLSVSSSAFYDWMRRGRPLISDDDFADAYDADQLHTAWHEHRRTYGARRLTAEIVDRGHCWNRKRVARLMTVAGIEGIHRRRHGKKRSRVGAGSVAPDLVQRQFHAQAPDRLWVADITYLRTWEGFLYLAVVVDACSRRVVGWAMADHLRRELVLDAVGMALHQRRPAAGLLHHSDHGTQYTSIDFGRALRTCGVIASMGSVGDAFDNAMAESFFATLKEELVYRRAWPTRHEMEMEVFSFLEGFYNPLRRHSRLGNLSPAAYERHLTTQHEVSG</sequence>
<feature type="domain" description="Integrase catalytic" evidence="2">
    <location>
        <begin position="129"/>
        <end position="292"/>
    </location>
</feature>
<dbReference type="PANTHER" id="PTHR46889:SF4">
    <property type="entry name" value="TRANSPOSASE INSO FOR INSERTION SEQUENCE ELEMENT IS911B-RELATED"/>
    <property type="match status" value="1"/>
</dbReference>
<dbReference type="Gene3D" id="3.30.420.10">
    <property type="entry name" value="Ribonuclease H-like superfamily/Ribonuclease H"/>
    <property type="match status" value="1"/>
</dbReference>
<dbReference type="NCBIfam" id="NF033516">
    <property type="entry name" value="transpos_IS3"/>
    <property type="match status" value="1"/>
</dbReference>
<organism evidence="3 4">
    <name type="scientific">Pseudonocardia sediminis</name>
    <dbReference type="NCBI Taxonomy" id="1397368"/>
    <lineage>
        <taxon>Bacteria</taxon>
        <taxon>Bacillati</taxon>
        <taxon>Actinomycetota</taxon>
        <taxon>Actinomycetes</taxon>
        <taxon>Pseudonocardiales</taxon>
        <taxon>Pseudonocardiaceae</taxon>
        <taxon>Pseudonocardia</taxon>
    </lineage>
</organism>
<evidence type="ECO:0000256" key="1">
    <source>
        <dbReference type="ARBA" id="ARBA00002286"/>
    </source>
</evidence>
<dbReference type="Pfam" id="PF13276">
    <property type="entry name" value="HTH_21"/>
    <property type="match status" value="1"/>
</dbReference>
<evidence type="ECO:0000313" key="3">
    <source>
        <dbReference type="EMBL" id="RZT83862.1"/>
    </source>
</evidence>
<evidence type="ECO:0000259" key="2">
    <source>
        <dbReference type="PROSITE" id="PS50994"/>
    </source>
</evidence>
<accession>A0A4Q7UQ51</accession>
<dbReference type="PANTHER" id="PTHR46889">
    <property type="entry name" value="TRANSPOSASE INSF FOR INSERTION SEQUENCE IS3B-RELATED"/>
    <property type="match status" value="1"/>
</dbReference>
<evidence type="ECO:0000313" key="4">
    <source>
        <dbReference type="Proteomes" id="UP000291591"/>
    </source>
</evidence>